<dbReference type="SUPFAM" id="SSF103473">
    <property type="entry name" value="MFS general substrate transporter"/>
    <property type="match status" value="1"/>
</dbReference>
<comment type="caution">
    <text evidence="8">The sequence shown here is derived from an EMBL/GenBank/DDBJ whole genome shotgun (WGS) entry which is preliminary data.</text>
</comment>
<proteinExistence type="predicted"/>
<reference evidence="8" key="1">
    <citation type="journal article" date="2014" name="Int. J. Syst. Evol. Microbiol.">
        <title>Complete genome sequence of Corynebacterium casei LMG S-19264T (=DSM 44701T), isolated from a smear-ripened cheese.</title>
        <authorList>
            <consortium name="US DOE Joint Genome Institute (JGI-PGF)"/>
            <person name="Walter F."/>
            <person name="Albersmeier A."/>
            <person name="Kalinowski J."/>
            <person name="Ruckert C."/>
        </authorList>
    </citation>
    <scope>NUCLEOTIDE SEQUENCE</scope>
    <source>
        <strain evidence="8">JCM 4335</strain>
    </source>
</reference>
<dbReference type="EMBL" id="BMSV01000005">
    <property type="protein sequence ID" value="GGQ07118.1"/>
    <property type="molecule type" value="Genomic_DNA"/>
</dbReference>
<dbReference type="GO" id="GO:0005886">
    <property type="term" value="C:plasma membrane"/>
    <property type="evidence" value="ECO:0007669"/>
    <property type="project" value="UniProtKB-SubCell"/>
</dbReference>
<feature type="transmembrane region" description="Helical" evidence="7">
    <location>
        <begin position="170"/>
        <end position="192"/>
    </location>
</feature>
<evidence type="ECO:0000313" key="9">
    <source>
        <dbReference type="Proteomes" id="UP000654123"/>
    </source>
</evidence>
<dbReference type="InterPro" id="IPR001958">
    <property type="entry name" value="Tet-R_TetA/multi-R_MdtG-like"/>
</dbReference>
<feature type="transmembrane region" description="Helical" evidence="7">
    <location>
        <begin position="101"/>
        <end position="123"/>
    </location>
</feature>
<comment type="subcellular location">
    <subcellularLocation>
        <location evidence="1">Cell membrane</location>
        <topology evidence="1">Multi-pass membrane protein</topology>
    </subcellularLocation>
</comment>
<name>A0A918B237_9ACTN</name>
<keyword evidence="9" id="KW-1185">Reference proteome</keyword>
<feature type="transmembrane region" description="Helical" evidence="7">
    <location>
        <begin position="135"/>
        <end position="158"/>
    </location>
</feature>
<evidence type="ECO:0000256" key="3">
    <source>
        <dbReference type="ARBA" id="ARBA00022475"/>
    </source>
</evidence>
<evidence type="ECO:0000256" key="6">
    <source>
        <dbReference type="ARBA" id="ARBA00023136"/>
    </source>
</evidence>
<dbReference type="AlphaFoldDB" id="A0A918B237"/>
<evidence type="ECO:0000256" key="7">
    <source>
        <dbReference type="SAM" id="Phobius"/>
    </source>
</evidence>
<keyword evidence="2" id="KW-0813">Transport</keyword>
<keyword evidence="5 7" id="KW-1133">Transmembrane helix</keyword>
<dbReference type="GO" id="GO:0022857">
    <property type="term" value="F:transmembrane transporter activity"/>
    <property type="evidence" value="ECO:0007669"/>
    <property type="project" value="InterPro"/>
</dbReference>
<feature type="transmembrane region" description="Helical" evidence="7">
    <location>
        <begin position="43"/>
        <end position="65"/>
    </location>
</feature>
<dbReference type="InterPro" id="IPR011701">
    <property type="entry name" value="MFS"/>
</dbReference>
<feature type="transmembrane region" description="Helical" evidence="7">
    <location>
        <begin position="14"/>
        <end position="37"/>
    </location>
</feature>
<keyword evidence="6 7" id="KW-0472">Membrane</keyword>
<dbReference type="Proteomes" id="UP000654123">
    <property type="component" value="Unassembled WGS sequence"/>
</dbReference>
<dbReference type="PANTHER" id="PTHR23517:SF2">
    <property type="entry name" value="MULTIDRUG RESISTANCE PROTEIN MDTH"/>
    <property type="match status" value="1"/>
</dbReference>
<dbReference type="PANTHER" id="PTHR23517">
    <property type="entry name" value="RESISTANCE PROTEIN MDTM, PUTATIVE-RELATED-RELATED"/>
    <property type="match status" value="1"/>
</dbReference>
<sequence length="407" mass="41385">MRSALPVTGAHRRLVLAVAIDTLGTGTWIPVSLLYFLRGTRLPLVEVGLALTVASLVALPMTALAGQCVDRYGAKRVLQAGNVLQFAGFAAHPFADSFAGVTLVTGLAAVGRTCFWTSFGPLVAAASPPGERERWFGFLGAVRNAGFAVGALVGGAAAGADTFAAHQAVVLLNALSFGVAFCAMARVPAAAGPPRRARGGGWRTVLRDRGYRWLLGCAFCHAMAGMTLAVAVPVYVVTRLGLPGWLSGAVLVVNTLLIAVAQGRVVTALTGAVRSRVLVAGAVLSTGSYALFWAAGTTGAVVGAVLVLAAAVVCTLGEMTADPVLDALAAETPPEALRGRYLAAFQLSTSTAGALAPALHTWLLGAGNTLMWGVLGAIALTGAACCAGMRRELPRAGTRITNGAEAG</sequence>
<dbReference type="RefSeq" id="WP_189533303.1">
    <property type="nucleotide sequence ID" value="NZ_BMSV01000005.1"/>
</dbReference>
<feature type="transmembrane region" description="Helical" evidence="7">
    <location>
        <begin position="213"/>
        <end position="236"/>
    </location>
</feature>
<gene>
    <name evidence="8" type="ORF">GCM10010249_26700</name>
</gene>
<keyword evidence="4 7" id="KW-0812">Transmembrane</keyword>
<dbReference type="PRINTS" id="PR01035">
    <property type="entry name" value="TCRTETA"/>
</dbReference>
<evidence type="ECO:0000313" key="8">
    <source>
        <dbReference type="EMBL" id="GGQ07118.1"/>
    </source>
</evidence>
<dbReference type="InterPro" id="IPR036259">
    <property type="entry name" value="MFS_trans_sf"/>
</dbReference>
<evidence type="ECO:0000256" key="5">
    <source>
        <dbReference type="ARBA" id="ARBA00022989"/>
    </source>
</evidence>
<evidence type="ECO:0000256" key="1">
    <source>
        <dbReference type="ARBA" id="ARBA00004651"/>
    </source>
</evidence>
<protein>
    <submittedName>
        <fullName evidence="8">MFS transporter</fullName>
    </submittedName>
</protein>
<feature type="transmembrane region" description="Helical" evidence="7">
    <location>
        <begin position="242"/>
        <end position="265"/>
    </location>
</feature>
<dbReference type="InterPro" id="IPR050171">
    <property type="entry name" value="MFS_Transporters"/>
</dbReference>
<feature type="transmembrane region" description="Helical" evidence="7">
    <location>
        <begin position="369"/>
        <end position="389"/>
    </location>
</feature>
<organism evidence="8 9">
    <name type="scientific">Streptomyces roseolilacinus</name>
    <dbReference type="NCBI Taxonomy" id="66904"/>
    <lineage>
        <taxon>Bacteria</taxon>
        <taxon>Bacillati</taxon>
        <taxon>Actinomycetota</taxon>
        <taxon>Actinomycetes</taxon>
        <taxon>Kitasatosporales</taxon>
        <taxon>Streptomycetaceae</taxon>
        <taxon>Streptomyces</taxon>
    </lineage>
</organism>
<feature type="transmembrane region" description="Helical" evidence="7">
    <location>
        <begin position="301"/>
        <end position="321"/>
    </location>
</feature>
<evidence type="ECO:0000256" key="2">
    <source>
        <dbReference type="ARBA" id="ARBA00022448"/>
    </source>
</evidence>
<evidence type="ECO:0000256" key="4">
    <source>
        <dbReference type="ARBA" id="ARBA00022692"/>
    </source>
</evidence>
<keyword evidence="3" id="KW-1003">Cell membrane</keyword>
<reference evidence="8" key="2">
    <citation type="submission" date="2020-09" db="EMBL/GenBank/DDBJ databases">
        <authorList>
            <person name="Sun Q."/>
            <person name="Ohkuma M."/>
        </authorList>
    </citation>
    <scope>NUCLEOTIDE SEQUENCE</scope>
    <source>
        <strain evidence="8">JCM 4335</strain>
    </source>
</reference>
<dbReference type="Pfam" id="PF07690">
    <property type="entry name" value="MFS_1"/>
    <property type="match status" value="1"/>
</dbReference>
<accession>A0A918B237</accession>
<dbReference type="Gene3D" id="1.20.1250.20">
    <property type="entry name" value="MFS general substrate transporter like domains"/>
    <property type="match status" value="1"/>
</dbReference>